<feature type="repeat" description="WD" evidence="11">
    <location>
        <begin position="100"/>
        <end position="141"/>
    </location>
</feature>
<evidence type="ECO:0000313" key="14">
    <source>
        <dbReference type="Proteomes" id="UP000624404"/>
    </source>
</evidence>
<dbReference type="SMART" id="SM00320">
    <property type="entry name" value="WD40"/>
    <property type="match status" value="11"/>
</dbReference>
<feature type="region of interest" description="Disordered" evidence="12">
    <location>
        <begin position="716"/>
        <end position="735"/>
    </location>
</feature>
<protein>
    <recommendedName>
        <fullName evidence="5">Elongator complex protein 2</fullName>
    </recommendedName>
</protein>
<dbReference type="PANTHER" id="PTHR44111:SF1">
    <property type="entry name" value="ELONGATOR COMPLEX PROTEIN 2"/>
    <property type="match status" value="1"/>
</dbReference>
<name>A0A8H2ZQ30_9HELO</name>
<dbReference type="InterPro" id="IPR037289">
    <property type="entry name" value="Elp2"/>
</dbReference>
<comment type="similarity">
    <text evidence="4">Belongs to the WD repeat ELP2 family.</text>
</comment>
<dbReference type="PRINTS" id="PR00320">
    <property type="entry name" value="GPROTEINBRPT"/>
</dbReference>
<reference evidence="13" key="1">
    <citation type="submission" date="2020-10" db="EMBL/GenBank/DDBJ databases">
        <authorList>
            <person name="Kusch S."/>
        </authorList>
    </citation>
    <scope>NUCLEOTIDE SEQUENCE</scope>
    <source>
        <strain evidence="13">SwB9</strain>
    </source>
</reference>
<dbReference type="PROSITE" id="PS50294">
    <property type="entry name" value="WD_REPEATS_REGION"/>
    <property type="match status" value="2"/>
</dbReference>
<feature type="repeat" description="WD" evidence="11">
    <location>
        <begin position="53"/>
        <end position="95"/>
    </location>
</feature>
<dbReference type="PROSITE" id="PS50082">
    <property type="entry name" value="WD_REPEATS_2"/>
    <property type="match status" value="4"/>
</dbReference>
<keyword evidence="7 11" id="KW-0853">WD repeat</keyword>
<evidence type="ECO:0000256" key="3">
    <source>
        <dbReference type="ARBA" id="ARBA00005043"/>
    </source>
</evidence>
<evidence type="ECO:0000256" key="6">
    <source>
        <dbReference type="ARBA" id="ARBA00022490"/>
    </source>
</evidence>
<evidence type="ECO:0000256" key="10">
    <source>
        <dbReference type="ARBA" id="ARBA00023242"/>
    </source>
</evidence>
<keyword evidence="8" id="KW-0819">tRNA processing</keyword>
<dbReference type="OrthoDB" id="27911at2759"/>
<dbReference type="InterPro" id="IPR015943">
    <property type="entry name" value="WD40/YVTN_repeat-like_dom_sf"/>
</dbReference>
<dbReference type="InterPro" id="IPR001680">
    <property type="entry name" value="WD40_rpt"/>
</dbReference>
<dbReference type="InterPro" id="IPR020472">
    <property type="entry name" value="WD40_PAC1"/>
</dbReference>
<dbReference type="InterPro" id="IPR036322">
    <property type="entry name" value="WD40_repeat_dom_sf"/>
</dbReference>
<dbReference type="Pfam" id="PF00400">
    <property type="entry name" value="WD40"/>
    <property type="match status" value="5"/>
</dbReference>
<dbReference type="GO" id="GO:0005737">
    <property type="term" value="C:cytoplasm"/>
    <property type="evidence" value="ECO:0007669"/>
    <property type="project" value="UniProtKB-SubCell"/>
</dbReference>
<evidence type="ECO:0000256" key="9">
    <source>
        <dbReference type="ARBA" id="ARBA00022737"/>
    </source>
</evidence>
<evidence type="ECO:0000256" key="4">
    <source>
        <dbReference type="ARBA" id="ARBA00005881"/>
    </source>
</evidence>
<evidence type="ECO:0000256" key="5">
    <source>
        <dbReference type="ARBA" id="ARBA00020267"/>
    </source>
</evidence>
<sequence>MSKITPEYLAAGANRHPSAADWDESGLLAYGTDRNIALWYPGNESSRGVFELLSGHTDTVNVVKFIPKSHGLILSGSVDKTVRIWKQDEVSKSYTCIQTIADHQSTINCIAVTEGSKIFATGSADAIVKVWKLDGDNVASLQQSITITPRLFPLALALSPLIGASDSLVLAVAGTKDIIQLHVLDAQAGSEFKYKATLSGHEGWIRSLEFTKESDSPTSDLLLSSASQDKYIRLWRIHQGKELPAAATAADPTFGAFMPGKSLSNKAHRFQAQGLDFSATFEALLLGHEDWIYSTRWLKPALTTNQKPQLLSASADNSLAIWEPDSHTGVWVTVARLGEISAEKGSTTATGSTGGFWTGLWSPNGSTVVCLGRTGSWRLWNHDASSDRWAQSTAITGHVKPVMGISWSKDGSYLLSTSTDQTTRLHAQWKRNGKISWHEMARPQIHGYDLNCIDSLGETQFVSGADEKLLRVFNEPRAVATLLNKLCGIGSENIDNMPDAANMPVLGLSNKAIEAISDDQTVEKINDHDRNAIDPASIVHKSTLDLSHPPFEDHLSRHTLWPETEKLYGHGYEISALATSHDGSIIATACKASSIDHAVIRLFETKEWHEIKPPLTAHSLTVARLRFSDDDKYLLSVGRDRQWVVFERDERDPLVYKLVEKNPKGHTRMILDAAWAPGFSSSTSTSTSTSTNSTSTSTHSPIFATAGRDKQVKIWARDSTTQTQTDTKTETQPETKTEIKGFTLRATISSETPITAIDFLNKTIDEALYLAVGTELGRFSIYRLVVDGGDAITVTEVVLEIGNNYYPSKAITQLAWKPQRSKNDASEHEITDLELAIASEDSSLRIYSLC</sequence>
<evidence type="ECO:0000256" key="2">
    <source>
        <dbReference type="ARBA" id="ARBA00004496"/>
    </source>
</evidence>
<evidence type="ECO:0000256" key="1">
    <source>
        <dbReference type="ARBA" id="ARBA00004123"/>
    </source>
</evidence>
<gene>
    <name evidence="13" type="ORF">SCLTRI_LOCUS4792</name>
</gene>
<dbReference type="EMBL" id="CAJHIA010000013">
    <property type="protein sequence ID" value="CAD6445000.1"/>
    <property type="molecule type" value="Genomic_DNA"/>
</dbReference>
<accession>A0A8H2ZQ30</accession>
<organism evidence="13 14">
    <name type="scientific">Sclerotinia trifoliorum</name>
    <dbReference type="NCBI Taxonomy" id="28548"/>
    <lineage>
        <taxon>Eukaryota</taxon>
        <taxon>Fungi</taxon>
        <taxon>Dikarya</taxon>
        <taxon>Ascomycota</taxon>
        <taxon>Pezizomycotina</taxon>
        <taxon>Leotiomycetes</taxon>
        <taxon>Helotiales</taxon>
        <taxon>Sclerotiniaceae</taxon>
        <taxon>Sclerotinia</taxon>
    </lineage>
</organism>
<comment type="pathway">
    <text evidence="3">tRNA modification; 5-methoxycarbonylmethyl-2-thiouridine-tRNA biosynthesis.</text>
</comment>
<dbReference type="Proteomes" id="UP000624404">
    <property type="component" value="Unassembled WGS sequence"/>
</dbReference>
<comment type="caution">
    <text evidence="13">The sequence shown here is derived from an EMBL/GenBank/DDBJ whole genome shotgun (WGS) entry which is preliminary data.</text>
</comment>
<dbReference type="GO" id="GO:0033588">
    <property type="term" value="C:elongator holoenzyme complex"/>
    <property type="evidence" value="ECO:0007669"/>
    <property type="project" value="InterPro"/>
</dbReference>
<dbReference type="FunFam" id="2.130.10.10:FF:000400">
    <property type="entry name" value="Elongator acetyltransferase complex subunit 2"/>
    <property type="match status" value="1"/>
</dbReference>
<dbReference type="GO" id="GO:0002098">
    <property type="term" value="P:tRNA wobble uridine modification"/>
    <property type="evidence" value="ECO:0007669"/>
    <property type="project" value="InterPro"/>
</dbReference>
<dbReference type="AlphaFoldDB" id="A0A8H2ZQ30"/>
<keyword evidence="9" id="KW-0677">Repeat</keyword>
<proteinExistence type="inferred from homology"/>
<evidence type="ECO:0000313" key="13">
    <source>
        <dbReference type="EMBL" id="CAD6445000.1"/>
    </source>
</evidence>
<keyword evidence="10" id="KW-0539">Nucleus</keyword>
<feature type="repeat" description="WD" evidence="11">
    <location>
        <begin position="198"/>
        <end position="245"/>
    </location>
</feature>
<evidence type="ECO:0000256" key="8">
    <source>
        <dbReference type="ARBA" id="ARBA00022694"/>
    </source>
</evidence>
<dbReference type="UniPathway" id="UPA00988"/>
<feature type="region of interest" description="Disordered" evidence="12">
    <location>
        <begin position="679"/>
        <end position="702"/>
    </location>
</feature>
<feature type="repeat" description="WD" evidence="11">
    <location>
        <begin position="395"/>
        <end position="425"/>
    </location>
</feature>
<evidence type="ECO:0000256" key="12">
    <source>
        <dbReference type="SAM" id="MobiDB-lite"/>
    </source>
</evidence>
<dbReference type="Gene3D" id="2.130.10.10">
    <property type="entry name" value="YVTN repeat-like/Quinoprotein amine dehydrogenase"/>
    <property type="match status" value="4"/>
</dbReference>
<dbReference type="SUPFAM" id="SSF50978">
    <property type="entry name" value="WD40 repeat-like"/>
    <property type="match status" value="3"/>
</dbReference>
<comment type="subcellular location">
    <subcellularLocation>
        <location evidence="2">Cytoplasm</location>
    </subcellularLocation>
    <subcellularLocation>
        <location evidence="1">Nucleus</location>
    </subcellularLocation>
</comment>
<feature type="compositionally biased region" description="Low complexity" evidence="12">
    <location>
        <begin position="680"/>
        <end position="700"/>
    </location>
</feature>
<keyword evidence="14" id="KW-1185">Reference proteome</keyword>
<keyword evidence="6" id="KW-0963">Cytoplasm</keyword>
<dbReference type="GO" id="GO:0005634">
    <property type="term" value="C:nucleus"/>
    <property type="evidence" value="ECO:0007669"/>
    <property type="project" value="UniProtKB-SubCell"/>
</dbReference>
<evidence type="ECO:0000256" key="7">
    <source>
        <dbReference type="ARBA" id="ARBA00022574"/>
    </source>
</evidence>
<dbReference type="PANTHER" id="PTHR44111">
    <property type="entry name" value="ELONGATOR COMPLEX PROTEIN 2"/>
    <property type="match status" value="1"/>
</dbReference>
<evidence type="ECO:0000256" key="11">
    <source>
        <dbReference type="PROSITE-ProRule" id="PRU00221"/>
    </source>
</evidence>
<dbReference type="FunFam" id="2.130.10.10:FF:001289">
    <property type="entry name" value="RNA polymerase II Elongator subunit"/>
    <property type="match status" value="1"/>
</dbReference>